<dbReference type="EMBL" id="QVQA01000140">
    <property type="protein sequence ID" value="KAF5095019.1"/>
    <property type="molecule type" value="Genomic_DNA"/>
</dbReference>
<sequence>MPVTDIKPPQQRSTTRTKTGRGGRNSKSTSAADRSSTPNVAEDEESKDAANNTTAASGAASSTPEQTLASTEVNALYPGLNDMADALEALPMELIRHFTLLREIDAKCIVTMPELNRLIKDVFKLPIPDPSEVHLVQEREQILDRIRQLIRELMPCLEEKMHVAGVAAEAISRHVARLDYDYNDLIIGQNEIPHIVRYGPKEHPAYLPIVTPAEQKNASSTRSESRREAMAAKKAAAAAAKADAAGGTDSNNPSTRGGRGTPRPDEKTSGSKSGSSTRGTNGSGSKSGSGSTKQSSSSATTTTTTTSSTSKRRKAVSSSAATTPVVELAELAGSDAKGSSTQTGEGVKQEYGDDGESSVTAGSKRNRSGNGSSSSRKRAAHGNGASSAAASESVRSSRASKSSGKNSDDKVNSSSSTSRRRGGGSNKRGDDYEEFEDYEDEEVPEEGDANEEQVYCYCQQVSFGEMVGCDGPDCKIEWFHLPCIGLSQPPVGQWFCNDCAKKREKNGDAKGDLGSKPEADKRDESTR</sequence>
<name>A0ACB6V1N2_9ASCO</name>
<comment type="caution">
    <text evidence="1">The sequence shown here is derived from an EMBL/GenBank/DDBJ whole genome shotgun (WGS) entry which is preliminary data.</text>
</comment>
<evidence type="ECO:0000313" key="1">
    <source>
        <dbReference type="EMBL" id="KAF5095019.1"/>
    </source>
</evidence>
<keyword evidence="2" id="KW-1185">Reference proteome</keyword>
<reference evidence="1 2" key="1">
    <citation type="journal article" date="2020" name="Front. Microbiol.">
        <title>Phenotypic and Genetic Characterization of the Cheese Ripening Yeast Geotrichum candidum.</title>
        <authorList>
            <person name="Perkins V."/>
            <person name="Vignola S."/>
            <person name="Lessard M.H."/>
            <person name="Plante P.L."/>
            <person name="Corbeil J."/>
            <person name="Dugat-Bony E."/>
            <person name="Frenette M."/>
            <person name="Labrie S."/>
        </authorList>
    </citation>
    <scope>NUCLEOTIDE SEQUENCE [LARGE SCALE GENOMIC DNA]</scope>
    <source>
        <strain evidence="1 2">LMA-1147</strain>
    </source>
</reference>
<dbReference type="Proteomes" id="UP000744676">
    <property type="component" value="Unassembled WGS sequence"/>
</dbReference>
<gene>
    <name evidence="1" type="ORF">D0Z00_003308</name>
</gene>
<organism evidence="1 2">
    <name type="scientific">Geotrichum galactomycetum</name>
    <dbReference type="NCBI Taxonomy" id="27317"/>
    <lineage>
        <taxon>Eukaryota</taxon>
        <taxon>Fungi</taxon>
        <taxon>Dikarya</taxon>
        <taxon>Ascomycota</taxon>
        <taxon>Saccharomycotina</taxon>
        <taxon>Dipodascomycetes</taxon>
        <taxon>Dipodascales</taxon>
        <taxon>Dipodascaceae</taxon>
        <taxon>Geotrichum</taxon>
    </lineage>
</organism>
<accession>A0ACB6V1N2</accession>
<proteinExistence type="predicted"/>
<evidence type="ECO:0000313" key="2">
    <source>
        <dbReference type="Proteomes" id="UP000744676"/>
    </source>
</evidence>
<protein>
    <submittedName>
        <fullName evidence="1">Uncharacterized protein</fullName>
    </submittedName>
</protein>